<sequence>MCLLSHTSFLSSFPSCPKVIFYACHVPGFSYLFSFFFSFFPSAVAFTLLFIAPTISNFLSSFLPTKF</sequence>
<dbReference type="AlphaFoldDB" id="A0A2C9WG62"/>
<evidence type="ECO:0000256" key="1">
    <source>
        <dbReference type="SAM" id="Phobius"/>
    </source>
</evidence>
<feature type="transmembrane region" description="Helical" evidence="1">
    <location>
        <begin position="31"/>
        <end position="52"/>
    </location>
</feature>
<protein>
    <submittedName>
        <fullName evidence="2">Uncharacterized protein</fullName>
    </submittedName>
</protein>
<keyword evidence="1" id="KW-0812">Transmembrane</keyword>
<proteinExistence type="predicted"/>
<keyword evidence="1" id="KW-0472">Membrane</keyword>
<accession>A0A2C9WG62</accession>
<reference evidence="2" key="1">
    <citation type="submission" date="2016-02" db="EMBL/GenBank/DDBJ databases">
        <title>WGS assembly of Manihot esculenta.</title>
        <authorList>
            <person name="Bredeson J.V."/>
            <person name="Prochnik S.E."/>
            <person name="Lyons J.B."/>
            <person name="Schmutz J."/>
            <person name="Grimwood J."/>
            <person name="Vrebalov J."/>
            <person name="Bart R.S."/>
            <person name="Amuge T."/>
            <person name="Ferguson M.E."/>
            <person name="Green R."/>
            <person name="Putnam N."/>
            <person name="Stites J."/>
            <person name="Rounsley S."/>
            <person name="Rokhsar D.S."/>
        </authorList>
    </citation>
    <scope>NUCLEOTIDE SEQUENCE [LARGE SCALE GENOMIC DNA]</scope>
    <source>
        <tissue evidence="2">Leaf</tissue>
    </source>
</reference>
<keyword evidence="1" id="KW-1133">Transmembrane helix</keyword>
<organism evidence="2">
    <name type="scientific">Manihot esculenta</name>
    <name type="common">Cassava</name>
    <name type="synonym">Jatropha manihot</name>
    <dbReference type="NCBI Taxonomy" id="3983"/>
    <lineage>
        <taxon>Eukaryota</taxon>
        <taxon>Viridiplantae</taxon>
        <taxon>Streptophyta</taxon>
        <taxon>Embryophyta</taxon>
        <taxon>Tracheophyta</taxon>
        <taxon>Spermatophyta</taxon>
        <taxon>Magnoliopsida</taxon>
        <taxon>eudicotyledons</taxon>
        <taxon>Gunneridae</taxon>
        <taxon>Pentapetalae</taxon>
        <taxon>rosids</taxon>
        <taxon>fabids</taxon>
        <taxon>Malpighiales</taxon>
        <taxon>Euphorbiaceae</taxon>
        <taxon>Crotonoideae</taxon>
        <taxon>Manihoteae</taxon>
        <taxon>Manihot</taxon>
    </lineage>
</organism>
<gene>
    <name evidence="2" type="ORF">MANES_02G218500</name>
</gene>
<dbReference type="EMBL" id="CM004388">
    <property type="protein sequence ID" value="OAY58941.1"/>
    <property type="molecule type" value="Genomic_DNA"/>
</dbReference>
<evidence type="ECO:0000313" key="2">
    <source>
        <dbReference type="EMBL" id="OAY58941.1"/>
    </source>
</evidence>
<name>A0A2C9WG62_MANES</name>